<evidence type="ECO:0000313" key="2">
    <source>
        <dbReference type="EMBL" id="TPX33666.1"/>
    </source>
</evidence>
<feature type="compositionally biased region" description="Low complexity" evidence="1">
    <location>
        <begin position="25"/>
        <end position="35"/>
    </location>
</feature>
<sequence length="169" mass="19367">MVRNTNNSNNASESIDSSNEMQIDPTTPNQNTTQNDGVFARFPEYNKLVDMPADPVSGKIRWESPKLKDDGSNYTAWAADMDDMIKANRLSPYLDEAFCHMIVHYNNSTPHTDRVNNLYITHNGRMLYLKQMIKNGLGEEWYMLWIVASTYSNKRGALASWSKYQCQAI</sequence>
<protein>
    <submittedName>
        <fullName evidence="2">Uncharacterized protein</fullName>
    </submittedName>
</protein>
<dbReference type="VEuPathDB" id="FungiDB:SeMB42_g01712"/>
<name>A0A507C6R7_9FUNG</name>
<evidence type="ECO:0000256" key="1">
    <source>
        <dbReference type="SAM" id="MobiDB-lite"/>
    </source>
</evidence>
<dbReference type="EMBL" id="QEAM01000875">
    <property type="protein sequence ID" value="TPX33666.1"/>
    <property type="molecule type" value="Genomic_DNA"/>
</dbReference>
<feature type="region of interest" description="Disordered" evidence="1">
    <location>
        <begin position="1"/>
        <end position="36"/>
    </location>
</feature>
<evidence type="ECO:0000313" key="3">
    <source>
        <dbReference type="Proteomes" id="UP000320475"/>
    </source>
</evidence>
<comment type="caution">
    <text evidence="2">The sequence shown here is derived from an EMBL/GenBank/DDBJ whole genome shotgun (WGS) entry which is preliminary data.</text>
</comment>
<proteinExistence type="predicted"/>
<organism evidence="2 3">
    <name type="scientific">Synchytrium endobioticum</name>
    <dbReference type="NCBI Taxonomy" id="286115"/>
    <lineage>
        <taxon>Eukaryota</taxon>
        <taxon>Fungi</taxon>
        <taxon>Fungi incertae sedis</taxon>
        <taxon>Chytridiomycota</taxon>
        <taxon>Chytridiomycota incertae sedis</taxon>
        <taxon>Chytridiomycetes</taxon>
        <taxon>Synchytriales</taxon>
        <taxon>Synchytriaceae</taxon>
        <taxon>Synchytrium</taxon>
    </lineage>
</organism>
<dbReference type="Proteomes" id="UP000320475">
    <property type="component" value="Unassembled WGS sequence"/>
</dbReference>
<reference evidence="2 3" key="1">
    <citation type="journal article" date="2019" name="Sci. Rep.">
        <title>Comparative genomics of chytrid fungi reveal insights into the obligate biotrophic and pathogenic lifestyle of Synchytrium endobioticum.</title>
        <authorList>
            <person name="van de Vossenberg B.T.L.H."/>
            <person name="Warris S."/>
            <person name="Nguyen H.D.T."/>
            <person name="van Gent-Pelzer M.P.E."/>
            <person name="Joly D.L."/>
            <person name="van de Geest H.C."/>
            <person name="Bonants P.J.M."/>
            <person name="Smith D.S."/>
            <person name="Levesque C.A."/>
            <person name="van der Lee T.A.J."/>
        </authorList>
    </citation>
    <scope>NUCLEOTIDE SEQUENCE [LARGE SCALE GENOMIC DNA]</scope>
    <source>
        <strain evidence="2 3">LEV6574</strain>
    </source>
</reference>
<accession>A0A507C6R7</accession>
<gene>
    <name evidence="2" type="ORF">SeLEV6574_g08354</name>
</gene>
<dbReference type="AlphaFoldDB" id="A0A507C6R7"/>
<feature type="compositionally biased region" description="Polar residues" evidence="1">
    <location>
        <begin position="1"/>
        <end position="21"/>
    </location>
</feature>